<name>F8MNE9_NEUT8</name>
<organism evidence="2 3">
    <name type="scientific">Neurospora tetrasperma (strain FGSC 2508 / ATCC MYA-4615 / P0657)</name>
    <dbReference type="NCBI Taxonomy" id="510951"/>
    <lineage>
        <taxon>Eukaryota</taxon>
        <taxon>Fungi</taxon>
        <taxon>Dikarya</taxon>
        <taxon>Ascomycota</taxon>
        <taxon>Pezizomycotina</taxon>
        <taxon>Sordariomycetes</taxon>
        <taxon>Sordariomycetidae</taxon>
        <taxon>Sordariales</taxon>
        <taxon>Sordariaceae</taxon>
        <taxon>Neurospora</taxon>
    </lineage>
</organism>
<evidence type="ECO:0000313" key="2">
    <source>
        <dbReference type="EMBL" id="EGO56124.1"/>
    </source>
</evidence>
<protein>
    <recommendedName>
        <fullName evidence="4">Ecp2 effector protein domain-containing protein</fullName>
    </recommendedName>
</protein>
<feature type="chain" id="PRO_5003375049" description="Ecp2 effector protein domain-containing protein" evidence="1">
    <location>
        <begin position="26"/>
        <end position="206"/>
    </location>
</feature>
<keyword evidence="3" id="KW-1185">Reference proteome</keyword>
<dbReference type="RefSeq" id="XP_009851759.1">
    <property type="nucleotide sequence ID" value="XM_009853457.1"/>
</dbReference>
<accession>F8MNE9</accession>
<dbReference type="KEGG" id="nte:NEUTE1DRAFT138327"/>
<evidence type="ECO:0000313" key="3">
    <source>
        <dbReference type="Proteomes" id="UP000008065"/>
    </source>
</evidence>
<dbReference type="AlphaFoldDB" id="F8MNE9"/>
<gene>
    <name evidence="2" type="ORF">NEUTE1DRAFT_138327</name>
</gene>
<evidence type="ECO:0000256" key="1">
    <source>
        <dbReference type="SAM" id="SignalP"/>
    </source>
</evidence>
<dbReference type="VEuPathDB" id="FungiDB:NEUTE1DRAFT_138327"/>
<evidence type="ECO:0008006" key="4">
    <source>
        <dbReference type="Google" id="ProtNLM"/>
    </source>
</evidence>
<dbReference type="GeneID" id="20826049"/>
<dbReference type="HOGENOM" id="CLU_1595586_0_0_1"/>
<proteinExistence type="predicted"/>
<dbReference type="OrthoDB" id="10334811at2759"/>
<keyword evidence="1" id="KW-0732">Signal</keyword>
<dbReference type="EMBL" id="GL891305">
    <property type="protein sequence ID" value="EGO56124.1"/>
    <property type="molecule type" value="Genomic_DNA"/>
</dbReference>
<sequence>MSSLRSLLFLSLFSLLQYHASLALALPTTTTTTTTNNDILTPSLNTPNDPNFDLNNPVLNSNYKPNVTEFSTTDHLLDDVTLICPSPRAPQFGSTSGAWKVLNHLKTLDNNGPPLPGVFEHADGCRRMGCEEGLGVFWCVGDVAWTYQNAPTYKTLAEQAQMVLDLEKCRTTDATNTRPLVAGEAVYGDHAWSVVLKGVDCKAGQE</sequence>
<dbReference type="Proteomes" id="UP000008065">
    <property type="component" value="Unassembled WGS sequence"/>
</dbReference>
<feature type="signal peptide" evidence="1">
    <location>
        <begin position="1"/>
        <end position="25"/>
    </location>
</feature>
<reference evidence="3" key="1">
    <citation type="journal article" date="2011" name="Genetics">
        <title>Massive changes in genome architecture accompany the transition to self-fertility in the filamentous fungus Neurospora tetrasperma.</title>
        <authorList>
            <person name="Ellison C.E."/>
            <person name="Stajich J.E."/>
            <person name="Jacobson D.J."/>
            <person name="Natvig D.O."/>
            <person name="Lapidus A."/>
            <person name="Foster B."/>
            <person name="Aerts A."/>
            <person name="Riley R."/>
            <person name="Lindquist E.A."/>
            <person name="Grigoriev I.V."/>
            <person name="Taylor J.W."/>
        </authorList>
    </citation>
    <scope>NUCLEOTIDE SEQUENCE [LARGE SCALE GENOMIC DNA]</scope>
    <source>
        <strain evidence="3">FGSC 2508 / P0657</strain>
    </source>
</reference>